<dbReference type="Proteomes" id="UP001311730">
    <property type="component" value="Unassembled WGS sequence"/>
</dbReference>
<evidence type="ECO:0000313" key="3">
    <source>
        <dbReference type="Proteomes" id="UP001311730"/>
    </source>
</evidence>
<sequence>MNLFIKNIKRNGYIVVICYIILVCFYNVFNYIRKPGMPELHSFSWEGIQSLVETFAVPIMLFFESYRHGDWVLNTLNKLLTIAPLLFYIVIPSILYNQEGENRLLNRLSVRSYFLVIDSITFVIYGLLALPTLGIGLSAVIVCPLFAYMIYHRKRQSM</sequence>
<keyword evidence="1" id="KW-0472">Membrane</keyword>
<dbReference type="RefSeq" id="WP_314994966.1">
    <property type="nucleotide sequence ID" value="NZ_JAYKBW010000007.1"/>
</dbReference>
<feature type="transmembrane region" description="Helical" evidence="1">
    <location>
        <begin position="108"/>
        <end position="127"/>
    </location>
</feature>
<organism evidence="2 3">
    <name type="scientific">Capnocytophaga gingivalis</name>
    <dbReference type="NCBI Taxonomy" id="1017"/>
    <lineage>
        <taxon>Bacteria</taxon>
        <taxon>Pseudomonadati</taxon>
        <taxon>Bacteroidota</taxon>
        <taxon>Flavobacteriia</taxon>
        <taxon>Flavobacteriales</taxon>
        <taxon>Flavobacteriaceae</taxon>
        <taxon>Capnocytophaga</taxon>
    </lineage>
</organism>
<keyword evidence="3" id="KW-1185">Reference proteome</keyword>
<keyword evidence="1" id="KW-1133">Transmembrane helix</keyword>
<keyword evidence="1" id="KW-0812">Transmembrane</keyword>
<feature type="transmembrane region" description="Helical" evidence="1">
    <location>
        <begin position="79"/>
        <end position="96"/>
    </location>
</feature>
<accession>A0ABU5Z7P7</accession>
<evidence type="ECO:0000256" key="1">
    <source>
        <dbReference type="SAM" id="Phobius"/>
    </source>
</evidence>
<feature type="transmembrane region" description="Helical" evidence="1">
    <location>
        <begin position="133"/>
        <end position="151"/>
    </location>
</feature>
<evidence type="ECO:0000313" key="2">
    <source>
        <dbReference type="EMBL" id="MEB3074980.1"/>
    </source>
</evidence>
<protein>
    <submittedName>
        <fullName evidence="2">Uncharacterized protein</fullName>
    </submittedName>
</protein>
<gene>
    <name evidence="2" type="ORF">VJJ08_06690</name>
</gene>
<dbReference type="EMBL" id="JAYKBW010000007">
    <property type="protein sequence ID" value="MEB3074980.1"/>
    <property type="molecule type" value="Genomic_DNA"/>
</dbReference>
<proteinExistence type="predicted"/>
<reference evidence="2 3" key="1">
    <citation type="submission" date="2023-12" db="EMBL/GenBank/DDBJ databases">
        <title>Genomic sequences of Capnocytophaga and Parvimonas strains.</title>
        <authorList>
            <person name="Watt R.M."/>
            <person name="Wang M."/>
            <person name="Yang T."/>
            <person name="Tong W.M."/>
        </authorList>
    </citation>
    <scope>NUCLEOTIDE SEQUENCE [LARGE SCALE GENOMIC DNA]</scope>
    <source>
        <strain evidence="2 3">CCUG 13096</strain>
    </source>
</reference>
<feature type="transmembrane region" description="Helical" evidence="1">
    <location>
        <begin position="12"/>
        <end position="32"/>
    </location>
</feature>
<comment type="caution">
    <text evidence="2">The sequence shown here is derived from an EMBL/GenBank/DDBJ whole genome shotgun (WGS) entry which is preliminary data.</text>
</comment>
<name>A0ABU5Z7P7_9FLAO</name>